<sequence length="485" mass="53260">MRELSRTKIVSTLGPTTKGRLKELIEEGVDVFRLNFSHGSHEEHAERIQEVISAATELKRTVGILGDLQGPKIRCGKIIEGGIQLEAGQELVITTDEILGEGSRISTVFQALPREVKVGDPILMDDGLLEAVVERIEGNEIFCKMLVAGKLTSNKGINLPETDIQSPALTEKDERDLKFIIENDAIDFVALSFVRKGEDLDIIHAAMDKIGKRKPVISKIEKPSALVDIDAIIEKSDALMVARGDLGVEIPSEKVPVAQKTMIRKCIEQGKPCIVATQMLDSMIRNPRPTRAEASDVANAVLDGASAVMLSGETASGSYPVEAVQMMTKIIRETERNFMTKPGMWGYEQPEIRNDVDALCKSIVDLSETLNVKGIICITNTGKTALRIARFRPACPIFAFASHENNVLRKLSLPKAVVPMPLKDLTYDESTLTQMEEALDRHPFLDNGDQVILAAALPFDKTSNTNLIKLHTIGKDSMLLSKKTN</sequence>
<dbReference type="SUPFAM" id="SSF51621">
    <property type="entry name" value="Phosphoenolpyruvate/pyruvate domain"/>
    <property type="match status" value="1"/>
</dbReference>
<dbReference type="Pfam" id="PF00224">
    <property type="entry name" value="PK"/>
    <property type="match status" value="1"/>
</dbReference>
<evidence type="ECO:0000256" key="11">
    <source>
        <dbReference type="ARBA" id="ARBA00023317"/>
    </source>
</evidence>
<organism evidence="16 17">
    <name type="scientific">Lentisphaera araneosa HTCC2155</name>
    <dbReference type="NCBI Taxonomy" id="313628"/>
    <lineage>
        <taxon>Bacteria</taxon>
        <taxon>Pseudomonadati</taxon>
        <taxon>Lentisphaerota</taxon>
        <taxon>Lentisphaeria</taxon>
        <taxon>Lentisphaerales</taxon>
        <taxon>Lentisphaeraceae</taxon>
        <taxon>Lentisphaera</taxon>
    </lineage>
</organism>
<dbReference type="STRING" id="313628.LNTAR_13977"/>
<dbReference type="InterPro" id="IPR015793">
    <property type="entry name" value="Pyrv_Knase_brl"/>
</dbReference>
<dbReference type="PANTHER" id="PTHR11817">
    <property type="entry name" value="PYRUVATE KINASE"/>
    <property type="match status" value="1"/>
</dbReference>
<dbReference type="NCBIfam" id="TIGR01064">
    <property type="entry name" value="pyruv_kin"/>
    <property type="match status" value="1"/>
</dbReference>
<keyword evidence="6" id="KW-0547">Nucleotide-binding</keyword>
<keyword evidence="4 13" id="KW-0808">Transferase</keyword>
<dbReference type="EC" id="2.7.1.40" evidence="3 12"/>
<feature type="domain" description="Pyruvate kinase barrel" evidence="14">
    <location>
        <begin position="5"/>
        <end position="324"/>
    </location>
</feature>
<dbReference type="PRINTS" id="PR01050">
    <property type="entry name" value="PYRUVTKNASE"/>
</dbReference>
<keyword evidence="10 13" id="KW-0324">Glycolysis</keyword>
<dbReference type="RefSeq" id="WP_007277232.1">
    <property type="nucleotide sequence ID" value="NZ_ABCK01000003.1"/>
</dbReference>
<name>A6DH47_9BACT</name>
<reference evidence="16 17" key="1">
    <citation type="journal article" date="2010" name="J. Bacteriol.">
        <title>Genome sequence of Lentisphaera araneosa HTCC2155T, the type species of the order Lentisphaerales in the phylum Lentisphaerae.</title>
        <authorList>
            <person name="Thrash J.C."/>
            <person name="Cho J.C."/>
            <person name="Vergin K.L."/>
            <person name="Morris R.M."/>
            <person name="Giovannoni S.J."/>
        </authorList>
    </citation>
    <scope>NUCLEOTIDE SEQUENCE [LARGE SCALE GENOMIC DNA]</scope>
    <source>
        <strain evidence="16 17">HTCC2155</strain>
    </source>
</reference>
<proteinExistence type="inferred from homology"/>
<evidence type="ECO:0000256" key="1">
    <source>
        <dbReference type="ARBA" id="ARBA00004997"/>
    </source>
</evidence>
<evidence type="ECO:0000256" key="4">
    <source>
        <dbReference type="ARBA" id="ARBA00022679"/>
    </source>
</evidence>
<evidence type="ECO:0000256" key="8">
    <source>
        <dbReference type="ARBA" id="ARBA00022840"/>
    </source>
</evidence>
<dbReference type="GO" id="GO:0004743">
    <property type="term" value="F:pyruvate kinase activity"/>
    <property type="evidence" value="ECO:0007669"/>
    <property type="project" value="UniProtKB-UniRule"/>
</dbReference>
<evidence type="ECO:0000313" key="17">
    <source>
        <dbReference type="Proteomes" id="UP000004947"/>
    </source>
</evidence>
<evidence type="ECO:0000259" key="15">
    <source>
        <dbReference type="Pfam" id="PF02887"/>
    </source>
</evidence>
<keyword evidence="7 13" id="KW-0418">Kinase</keyword>
<dbReference type="InterPro" id="IPR036918">
    <property type="entry name" value="Pyrv_Knase_C_sf"/>
</dbReference>
<dbReference type="Gene3D" id="3.20.20.60">
    <property type="entry name" value="Phosphoenolpyruvate-binding domains"/>
    <property type="match status" value="1"/>
</dbReference>
<feature type="domain" description="Pyruvate kinase C-terminal" evidence="15">
    <location>
        <begin position="357"/>
        <end position="471"/>
    </location>
</feature>
<dbReference type="InterPro" id="IPR040442">
    <property type="entry name" value="Pyrv_kinase-like_dom_sf"/>
</dbReference>
<evidence type="ECO:0000256" key="9">
    <source>
        <dbReference type="ARBA" id="ARBA00022842"/>
    </source>
</evidence>
<dbReference type="SUPFAM" id="SSF52935">
    <property type="entry name" value="PK C-terminal domain-like"/>
    <property type="match status" value="1"/>
</dbReference>
<dbReference type="OrthoDB" id="9812123at2"/>
<dbReference type="Pfam" id="PF02887">
    <property type="entry name" value="PK_C"/>
    <property type="match status" value="1"/>
</dbReference>
<evidence type="ECO:0000256" key="5">
    <source>
        <dbReference type="ARBA" id="ARBA00022723"/>
    </source>
</evidence>
<accession>A6DH47</accession>
<evidence type="ECO:0000256" key="7">
    <source>
        <dbReference type="ARBA" id="ARBA00022777"/>
    </source>
</evidence>
<gene>
    <name evidence="16" type="ORF">LNTAR_13977</name>
</gene>
<evidence type="ECO:0000256" key="2">
    <source>
        <dbReference type="ARBA" id="ARBA00008663"/>
    </source>
</evidence>
<comment type="caution">
    <text evidence="16">The sequence shown here is derived from an EMBL/GenBank/DDBJ whole genome shotgun (WGS) entry which is preliminary data.</text>
</comment>
<dbReference type="Gene3D" id="2.40.33.10">
    <property type="entry name" value="PK beta-barrel domain-like"/>
    <property type="match status" value="1"/>
</dbReference>
<dbReference type="eggNOG" id="COG0469">
    <property type="taxonomic scope" value="Bacteria"/>
</dbReference>
<dbReference type="InterPro" id="IPR015813">
    <property type="entry name" value="Pyrv/PenolPyrv_kinase-like_dom"/>
</dbReference>
<evidence type="ECO:0000256" key="12">
    <source>
        <dbReference type="NCBIfam" id="TIGR01064"/>
    </source>
</evidence>
<dbReference type="FunFam" id="2.40.33.10:FF:000001">
    <property type="entry name" value="Pyruvate kinase"/>
    <property type="match status" value="1"/>
</dbReference>
<evidence type="ECO:0000256" key="13">
    <source>
        <dbReference type="RuleBase" id="RU000504"/>
    </source>
</evidence>
<comment type="pathway">
    <text evidence="1 13">Carbohydrate degradation; glycolysis; pyruvate from D-glyceraldehyde 3-phosphate: step 5/5.</text>
</comment>
<dbReference type="Proteomes" id="UP000004947">
    <property type="component" value="Unassembled WGS sequence"/>
</dbReference>
<dbReference type="GO" id="GO:0005524">
    <property type="term" value="F:ATP binding"/>
    <property type="evidence" value="ECO:0007669"/>
    <property type="project" value="UniProtKB-KW"/>
</dbReference>
<dbReference type="AlphaFoldDB" id="A6DH47"/>
<keyword evidence="17" id="KW-1185">Reference proteome</keyword>
<comment type="similarity">
    <text evidence="2 13">Belongs to the pyruvate kinase family.</text>
</comment>
<evidence type="ECO:0000259" key="14">
    <source>
        <dbReference type="Pfam" id="PF00224"/>
    </source>
</evidence>
<dbReference type="EMBL" id="ABCK01000003">
    <property type="protein sequence ID" value="EDM28930.1"/>
    <property type="molecule type" value="Genomic_DNA"/>
</dbReference>
<dbReference type="UniPathway" id="UPA00109">
    <property type="reaction ID" value="UER00188"/>
</dbReference>
<dbReference type="NCBIfam" id="NF004491">
    <property type="entry name" value="PRK05826.1"/>
    <property type="match status" value="1"/>
</dbReference>
<evidence type="ECO:0000256" key="3">
    <source>
        <dbReference type="ARBA" id="ARBA00012142"/>
    </source>
</evidence>
<dbReference type="InterPro" id="IPR001697">
    <property type="entry name" value="Pyr_Knase"/>
</dbReference>
<dbReference type="InterPro" id="IPR015795">
    <property type="entry name" value="Pyrv_Knase_C"/>
</dbReference>
<keyword evidence="11 16" id="KW-0670">Pyruvate</keyword>
<protein>
    <recommendedName>
        <fullName evidence="3 12">Pyruvate kinase</fullName>
        <ecNumber evidence="3 12">2.7.1.40</ecNumber>
    </recommendedName>
</protein>
<dbReference type="Gene3D" id="3.40.1380.20">
    <property type="entry name" value="Pyruvate kinase, C-terminal domain"/>
    <property type="match status" value="1"/>
</dbReference>
<evidence type="ECO:0000256" key="10">
    <source>
        <dbReference type="ARBA" id="ARBA00023152"/>
    </source>
</evidence>
<evidence type="ECO:0000313" key="16">
    <source>
        <dbReference type="EMBL" id="EDM28930.1"/>
    </source>
</evidence>
<dbReference type="SUPFAM" id="SSF50800">
    <property type="entry name" value="PK beta-barrel domain-like"/>
    <property type="match status" value="1"/>
</dbReference>
<evidence type="ECO:0000256" key="6">
    <source>
        <dbReference type="ARBA" id="ARBA00022741"/>
    </source>
</evidence>
<dbReference type="InterPro" id="IPR011037">
    <property type="entry name" value="Pyrv_Knase-like_insert_dom_sf"/>
</dbReference>
<dbReference type="NCBIfam" id="NF004978">
    <property type="entry name" value="PRK06354.1"/>
    <property type="match status" value="1"/>
</dbReference>
<dbReference type="GO" id="GO:0030955">
    <property type="term" value="F:potassium ion binding"/>
    <property type="evidence" value="ECO:0007669"/>
    <property type="project" value="UniProtKB-UniRule"/>
</dbReference>
<keyword evidence="5" id="KW-0479">Metal-binding</keyword>
<comment type="catalytic activity">
    <reaction evidence="13">
        <text>pyruvate + ATP = phosphoenolpyruvate + ADP + H(+)</text>
        <dbReference type="Rhea" id="RHEA:18157"/>
        <dbReference type="ChEBI" id="CHEBI:15361"/>
        <dbReference type="ChEBI" id="CHEBI:15378"/>
        <dbReference type="ChEBI" id="CHEBI:30616"/>
        <dbReference type="ChEBI" id="CHEBI:58702"/>
        <dbReference type="ChEBI" id="CHEBI:456216"/>
        <dbReference type="EC" id="2.7.1.40"/>
    </reaction>
</comment>
<dbReference type="GO" id="GO:0016301">
    <property type="term" value="F:kinase activity"/>
    <property type="evidence" value="ECO:0007669"/>
    <property type="project" value="UniProtKB-KW"/>
</dbReference>
<keyword evidence="8" id="KW-0067">ATP-binding</keyword>
<keyword evidence="9 13" id="KW-0460">Magnesium</keyword>
<dbReference type="GO" id="GO:0000287">
    <property type="term" value="F:magnesium ion binding"/>
    <property type="evidence" value="ECO:0007669"/>
    <property type="project" value="UniProtKB-UniRule"/>
</dbReference>
<dbReference type="InterPro" id="IPR015806">
    <property type="entry name" value="Pyrv_Knase_insert_dom_sf"/>
</dbReference>